<dbReference type="EMBL" id="JAGYVZ010000003">
    <property type="protein sequence ID" value="MBS7230177.1"/>
    <property type="molecule type" value="Genomic_DNA"/>
</dbReference>
<evidence type="ECO:0000313" key="2">
    <source>
        <dbReference type="EMBL" id="MBS7230177.1"/>
    </source>
</evidence>
<comment type="caution">
    <text evidence="2">The sequence shown here is derived from an EMBL/GenBank/DDBJ whole genome shotgun (WGS) entry which is preliminary data.</text>
</comment>
<keyword evidence="3" id="KW-1185">Reference proteome</keyword>
<name>A0ABS5P7A5_9FLAO</name>
<proteinExistence type="predicted"/>
<feature type="region of interest" description="Disordered" evidence="1">
    <location>
        <begin position="24"/>
        <end position="50"/>
    </location>
</feature>
<protein>
    <recommendedName>
        <fullName evidence="4">Bacteriocin</fullName>
    </recommendedName>
</protein>
<accession>A0ABS5P7A5</accession>
<sequence>MKNTKLKLDDFRIEKLDISKQKIVLGGGGGDPPLTPDEVDPGKGIGSGNQ</sequence>
<dbReference type="RefSeq" id="WP_213295681.1">
    <property type="nucleotide sequence ID" value="NZ_JAGYVZ010000003.1"/>
</dbReference>
<evidence type="ECO:0000313" key="3">
    <source>
        <dbReference type="Proteomes" id="UP000722625"/>
    </source>
</evidence>
<reference evidence="2 3" key="1">
    <citation type="journal article" date="2018" name="Int. J. Syst. Evol. Microbiol.">
        <title>Flavobacterium chryseum sp. nov. and Flavobacterium psychroterrae sp. nov., novel environmental bacteria isolated from Antarctica.</title>
        <authorList>
            <person name="Kralova S."/>
            <person name="Svec P."/>
            <person name="Busse H.J."/>
            <person name="Stankova E."/>
            <person name="Vaczi P."/>
            <person name="Sedlacek I."/>
        </authorList>
    </citation>
    <scope>NUCLEOTIDE SEQUENCE [LARGE SCALE GENOMIC DNA]</scope>
    <source>
        <strain evidence="2 3">CCM 8827</strain>
    </source>
</reference>
<organism evidence="2 3">
    <name type="scientific">Flavobacterium psychroterrae</name>
    <dbReference type="NCBI Taxonomy" id="2133767"/>
    <lineage>
        <taxon>Bacteria</taxon>
        <taxon>Pseudomonadati</taxon>
        <taxon>Bacteroidota</taxon>
        <taxon>Flavobacteriia</taxon>
        <taxon>Flavobacteriales</taxon>
        <taxon>Flavobacteriaceae</taxon>
        <taxon>Flavobacterium</taxon>
    </lineage>
</organism>
<gene>
    <name evidence="2" type="ORF">KHA90_03995</name>
</gene>
<dbReference type="Proteomes" id="UP000722625">
    <property type="component" value="Unassembled WGS sequence"/>
</dbReference>
<evidence type="ECO:0000256" key="1">
    <source>
        <dbReference type="SAM" id="MobiDB-lite"/>
    </source>
</evidence>
<evidence type="ECO:0008006" key="4">
    <source>
        <dbReference type="Google" id="ProtNLM"/>
    </source>
</evidence>